<dbReference type="InterPro" id="IPR004843">
    <property type="entry name" value="Calcineurin-like_PHP"/>
</dbReference>
<keyword evidence="1" id="KW-0812">Transmembrane</keyword>
<dbReference type="Gene3D" id="3.60.21.10">
    <property type="match status" value="1"/>
</dbReference>
<feature type="transmembrane region" description="Helical" evidence="1">
    <location>
        <begin position="12"/>
        <end position="30"/>
    </location>
</feature>
<keyword evidence="4" id="KW-1185">Reference proteome</keyword>
<organism evidence="3 4">
    <name type="scientific">Candidatus Clostridium radicumherbarum</name>
    <dbReference type="NCBI Taxonomy" id="3381662"/>
    <lineage>
        <taxon>Bacteria</taxon>
        <taxon>Bacillati</taxon>
        <taxon>Bacillota</taxon>
        <taxon>Clostridia</taxon>
        <taxon>Eubacteriales</taxon>
        <taxon>Clostridiaceae</taxon>
        <taxon>Clostridium</taxon>
    </lineage>
</organism>
<dbReference type="PANTHER" id="PTHR32440:SF0">
    <property type="entry name" value="PHOSPHATASE DCR2-RELATED"/>
    <property type="match status" value="1"/>
</dbReference>
<gene>
    <name evidence="3" type="ORF">ACJDUH_00220</name>
</gene>
<keyword evidence="1" id="KW-0472">Membrane</keyword>
<dbReference type="PIRSF" id="PIRSF030250">
    <property type="entry name" value="Ptase_At2g46880"/>
    <property type="match status" value="1"/>
</dbReference>
<dbReference type="Pfam" id="PF00149">
    <property type="entry name" value="Metallophos"/>
    <property type="match status" value="1"/>
</dbReference>
<protein>
    <submittedName>
        <fullName evidence="3">Metallophosphoesterase family protein</fullName>
    </submittedName>
</protein>
<dbReference type="Proteomes" id="UP001623661">
    <property type="component" value="Unassembled WGS sequence"/>
</dbReference>
<dbReference type="InterPro" id="IPR011230">
    <property type="entry name" value="PAP14/16/28/29"/>
</dbReference>
<evidence type="ECO:0000313" key="4">
    <source>
        <dbReference type="Proteomes" id="UP001623661"/>
    </source>
</evidence>
<name>A0ABW8TLS6_9CLOT</name>
<dbReference type="EMBL" id="JBJHZY010000001">
    <property type="protein sequence ID" value="MFL0266503.1"/>
    <property type="molecule type" value="Genomic_DNA"/>
</dbReference>
<dbReference type="CDD" id="cd07383">
    <property type="entry name" value="MPP_Dcr2"/>
    <property type="match status" value="1"/>
</dbReference>
<sequence length="325" mass="37622">MINSAFKKVIKIIDIFFIIFFIIIFQRNYIESTQKIQLKFNPNGKFKLVQFTDLHELSLKNEKTIKLMEDILNLEKPDLVVLTGDNIDGKNCSEEEVKKAIANIAMPMEIRKIPWAVVLGNHDSDLCQVDRKSQMKMYMAYQHNLSKDFSSVIGRAGDYNLIINDSKHTKPVFNIYMLDSGSYCFNDSAYMKREQIKWYKKLSTSLKKKTGKTIPSLMFFHIPLQQQYMVWENRKAIGSRNEQESSQEIDKGLFNALIEMGDVKGVFVGHDHTNDYMGSINGITLGYGRCTGYNAYDKEDFLKGARVFILNEKSPEKFETYIKLE</sequence>
<dbReference type="PANTHER" id="PTHR32440">
    <property type="entry name" value="PHOSPHATASE DCR2-RELATED-RELATED"/>
    <property type="match status" value="1"/>
</dbReference>
<comment type="caution">
    <text evidence="3">The sequence shown here is derived from an EMBL/GenBank/DDBJ whole genome shotgun (WGS) entry which is preliminary data.</text>
</comment>
<dbReference type="SUPFAM" id="SSF56300">
    <property type="entry name" value="Metallo-dependent phosphatases"/>
    <property type="match status" value="1"/>
</dbReference>
<reference evidence="3 4" key="1">
    <citation type="submission" date="2024-11" db="EMBL/GenBank/DDBJ databases">
        <authorList>
            <person name="Heng Y.C."/>
            <person name="Lim A.C.H."/>
            <person name="Lee J.K.Y."/>
            <person name="Kittelmann S."/>
        </authorList>
    </citation>
    <scope>NUCLEOTIDE SEQUENCE [LARGE SCALE GENOMIC DNA]</scope>
    <source>
        <strain evidence="3 4">WILCCON 0202</strain>
    </source>
</reference>
<feature type="domain" description="Calcineurin-like phosphoesterase" evidence="2">
    <location>
        <begin position="47"/>
        <end position="273"/>
    </location>
</feature>
<proteinExistence type="predicted"/>
<keyword evidence="1" id="KW-1133">Transmembrane helix</keyword>
<dbReference type="RefSeq" id="WP_406763134.1">
    <property type="nucleotide sequence ID" value="NZ_JBJHZY010000001.1"/>
</dbReference>
<dbReference type="InterPro" id="IPR029052">
    <property type="entry name" value="Metallo-depent_PP-like"/>
</dbReference>
<evidence type="ECO:0000259" key="2">
    <source>
        <dbReference type="Pfam" id="PF00149"/>
    </source>
</evidence>
<evidence type="ECO:0000256" key="1">
    <source>
        <dbReference type="SAM" id="Phobius"/>
    </source>
</evidence>
<accession>A0ABW8TLS6</accession>
<evidence type="ECO:0000313" key="3">
    <source>
        <dbReference type="EMBL" id="MFL0266503.1"/>
    </source>
</evidence>